<dbReference type="AlphaFoldDB" id="A0A9Q9UAV9"/>
<proteinExistence type="predicted"/>
<name>A0A9Q9UAV9_FUSFU</name>
<gene>
    <name evidence="1" type="ORF">C2S_8062</name>
</gene>
<dbReference type="Proteomes" id="UP000760494">
    <property type="component" value="Unassembled WGS sequence"/>
</dbReference>
<sequence length="100" mass="11647">MTLRAKDITQQQTLNHDNKRSISMTLRTINIIMHHLHSYRNDLKGVAMLDPLVTTSLATTIRMDLKLHNRDDIDDDQSSIILMKSNNIREFWHGEYASVE</sequence>
<evidence type="ECO:0000313" key="2">
    <source>
        <dbReference type="Proteomes" id="UP000760494"/>
    </source>
</evidence>
<organism evidence="1 2">
    <name type="scientific">Fusarium fujikuroi</name>
    <name type="common">Bakanae and foot rot disease fungus</name>
    <name type="synonym">Gibberella fujikuroi</name>
    <dbReference type="NCBI Taxonomy" id="5127"/>
    <lineage>
        <taxon>Eukaryota</taxon>
        <taxon>Fungi</taxon>
        <taxon>Dikarya</taxon>
        <taxon>Ascomycota</taxon>
        <taxon>Pezizomycotina</taxon>
        <taxon>Sordariomycetes</taxon>
        <taxon>Hypocreomycetidae</taxon>
        <taxon>Hypocreales</taxon>
        <taxon>Nectriaceae</taxon>
        <taxon>Fusarium</taxon>
        <taxon>Fusarium fujikuroi species complex</taxon>
    </lineage>
</organism>
<accession>A0A9Q9UAV9</accession>
<protein>
    <submittedName>
        <fullName evidence="1">Uncharacterized protein</fullName>
    </submittedName>
</protein>
<dbReference type="EMBL" id="CABFJX010000301">
    <property type="protein sequence ID" value="VTT70652.1"/>
    <property type="molecule type" value="Genomic_DNA"/>
</dbReference>
<comment type="caution">
    <text evidence="1">The sequence shown here is derived from an EMBL/GenBank/DDBJ whole genome shotgun (WGS) entry which is preliminary data.</text>
</comment>
<reference evidence="1" key="1">
    <citation type="submission" date="2019-05" db="EMBL/GenBank/DDBJ databases">
        <authorList>
            <person name="Piombo E."/>
        </authorList>
    </citation>
    <scope>NUCLEOTIDE SEQUENCE</scope>
    <source>
        <strain evidence="1">C2S</strain>
    </source>
</reference>
<evidence type="ECO:0000313" key="1">
    <source>
        <dbReference type="EMBL" id="VTT70652.1"/>
    </source>
</evidence>